<proteinExistence type="predicted"/>
<organism evidence="2 3">
    <name type="scientific">Mucilaginibacter litoreus</name>
    <dbReference type="NCBI Taxonomy" id="1048221"/>
    <lineage>
        <taxon>Bacteria</taxon>
        <taxon>Pseudomonadati</taxon>
        <taxon>Bacteroidota</taxon>
        <taxon>Sphingobacteriia</taxon>
        <taxon>Sphingobacteriales</taxon>
        <taxon>Sphingobacteriaceae</taxon>
        <taxon>Mucilaginibacter</taxon>
    </lineage>
</organism>
<dbReference type="EMBL" id="JBHTHZ010000005">
    <property type="protein sequence ID" value="MFD0794147.1"/>
    <property type="molecule type" value="Genomic_DNA"/>
</dbReference>
<evidence type="ECO:0008006" key="4">
    <source>
        <dbReference type="Google" id="ProtNLM"/>
    </source>
</evidence>
<accession>A0ABW3ASV1</accession>
<name>A0ABW3ASV1_9SPHI</name>
<dbReference type="Proteomes" id="UP001597010">
    <property type="component" value="Unassembled WGS sequence"/>
</dbReference>
<dbReference type="RefSeq" id="WP_377115017.1">
    <property type="nucleotide sequence ID" value="NZ_JBHTHZ010000005.1"/>
</dbReference>
<gene>
    <name evidence="2" type="ORF">ACFQZX_11000</name>
</gene>
<evidence type="ECO:0000313" key="3">
    <source>
        <dbReference type="Proteomes" id="UP001597010"/>
    </source>
</evidence>
<comment type="caution">
    <text evidence="2">The sequence shown here is derived from an EMBL/GenBank/DDBJ whole genome shotgun (WGS) entry which is preliminary data.</text>
</comment>
<sequence>MPKDYLKDKASKQKSAFRAGWLIALAVFIFAALIIKFALSGSALFNGLPDSDAAYTVAKKFITPTIRYANVSYSDSEYKYAKQSDSVYVIKSSYTSVDGTGDKSTTNFKITLKYNGGMASKTSNWSLLNLVQGND</sequence>
<evidence type="ECO:0000313" key="2">
    <source>
        <dbReference type="EMBL" id="MFD0794147.1"/>
    </source>
</evidence>
<feature type="transmembrane region" description="Helical" evidence="1">
    <location>
        <begin position="21"/>
        <end position="39"/>
    </location>
</feature>
<evidence type="ECO:0000256" key="1">
    <source>
        <dbReference type="SAM" id="Phobius"/>
    </source>
</evidence>
<keyword evidence="1" id="KW-1133">Transmembrane helix</keyword>
<protein>
    <recommendedName>
        <fullName evidence="4">Cytochrome oxidase complex assembly protein 1</fullName>
    </recommendedName>
</protein>
<reference evidence="3" key="1">
    <citation type="journal article" date="2019" name="Int. J. Syst. Evol. Microbiol.">
        <title>The Global Catalogue of Microorganisms (GCM) 10K type strain sequencing project: providing services to taxonomists for standard genome sequencing and annotation.</title>
        <authorList>
            <consortium name="The Broad Institute Genomics Platform"/>
            <consortium name="The Broad Institute Genome Sequencing Center for Infectious Disease"/>
            <person name="Wu L."/>
            <person name="Ma J."/>
        </authorList>
    </citation>
    <scope>NUCLEOTIDE SEQUENCE [LARGE SCALE GENOMIC DNA]</scope>
    <source>
        <strain evidence="3">CCUG 61484</strain>
    </source>
</reference>
<keyword evidence="1" id="KW-0812">Transmembrane</keyword>
<keyword evidence="1" id="KW-0472">Membrane</keyword>
<keyword evidence="3" id="KW-1185">Reference proteome</keyword>